<evidence type="ECO:0000313" key="5">
    <source>
        <dbReference type="Proteomes" id="UP000275408"/>
    </source>
</evidence>
<protein>
    <recommendedName>
        <fullName evidence="3">K Homology domain-containing protein</fullName>
    </recommendedName>
</protein>
<dbReference type="EMBL" id="RCHS01000623">
    <property type="protein sequence ID" value="RMX57724.1"/>
    <property type="molecule type" value="Genomic_DNA"/>
</dbReference>
<dbReference type="PROSITE" id="PS50084">
    <property type="entry name" value="KH_TYPE_1"/>
    <property type="match status" value="1"/>
</dbReference>
<proteinExistence type="predicted"/>
<dbReference type="AlphaFoldDB" id="A0A3M6UW08"/>
<dbReference type="SUPFAM" id="SSF54791">
    <property type="entry name" value="Eukaryotic type KH-domain (KH-domain type I)"/>
    <property type="match status" value="2"/>
</dbReference>
<keyword evidence="2" id="KW-0694">RNA-binding</keyword>
<keyword evidence="5" id="KW-1185">Reference proteome</keyword>
<reference evidence="4 5" key="1">
    <citation type="journal article" date="2018" name="Sci. Rep.">
        <title>Comparative analysis of the Pocillopora damicornis genome highlights role of immune system in coral evolution.</title>
        <authorList>
            <person name="Cunning R."/>
            <person name="Bay R.A."/>
            <person name="Gillette P."/>
            <person name="Baker A.C."/>
            <person name="Traylor-Knowles N."/>
        </authorList>
    </citation>
    <scope>NUCLEOTIDE SEQUENCE [LARGE SCALE GENOMIC DNA]</scope>
    <source>
        <strain evidence="4">RSMAS</strain>
        <tissue evidence="4">Whole animal</tissue>
    </source>
</reference>
<keyword evidence="1" id="KW-0677">Repeat</keyword>
<dbReference type="Proteomes" id="UP000275408">
    <property type="component" value="Unassembled WGS sequence"/>
</dbReference>
<feature type="domain" description="K Homology" evidence="3">
    <location>
        <begin position="92"/>
        <end position="157"/>
    </location>
</feature>
<name>A0A3M6UW08_POCDA</name>
<dbReference type="CDD" id="cd00105">
    <property type="entry name" value="KH-I"/>
    <property type="match status" value="1"/>
</dbReference>
<dbReference type="Pfam" id="PF00013">
    <property type="entry name" value="KH_1"/>
    <property type="match status" value="1"/>
</dbReference>
<gene>
    <name evidence="4" type="ORF">pdam_00004940</name>
</gene>
<evidence type="ECO:0000256" key="1">
    <source>
        <dbReference type="ARBA" id="ARBA00022737"/>
    </source>
</evidence>
<dbReference type="Gene3D" id="3.30.310.210">
    <property type="match status" value="1"/>
</dbReference>
<accession>A0A3M6UW08</accession>
<feature type="domain" description="K Homology" evidence="3">
    <location>
        <begin position="18"/>
        <end position="85"/>
    </location>
</feature>
<evidence type="ECO:0000256" key="2">
    <source>
        <dbReference type="PROSITE-ProRule" id="PRU00117"/>
    </source>
</evidence>
<dbReference type="PANTHER" id="PTHR10288">
    <property type="entry name" value="KH DOMAIN CONTAINING RNA BINDING PROTEIN"/>
    <property type="match status" value="1"/>
</dbReference>
<dbReference type="InterPro" id="IPR004088">
    <property type="entry name" value="KH_dom_type_1"/>
</dbReference>
<sequence>MAVLNRNTNDDLRRSTQEEACDFLPVAENHIGFIIGKKGSTVKQIQETSGAKISTQSEEGRIGFAIRGNERQRARAKELIHKKLETLSRNQSVPGRPIVIPKKFEKLVRGPDGDHLQHVSTMTGAAVSSIGPDHRLYVSGSKRNTKHAEYVIKSRMAAGRVMANRICVFIDDKNLPEDCELQLVPVEEMERLILSAGSSSQYRLKPCEEYDMVVQGAYALNQAVAKYDASINETVLTSLRKLKMEIGSGNYHKADLWCHLGKIVIRDPDEADLEETWSIADSLNKLQRTEQKKNEWLVAFKEGVNLADKVVWVANKDVGKKLEEIPIPFHDLKNVVEELRFEDDSTRARCRGWLVLQSKKFLQVNIIFPGSDVDCRISLRALTDDLVANNSLVREKEATHLISNYLSKLTFSDADGLRLPEDEKLPQGFNFTHRRCSRRTLFTPRPGFTMIVSDERSWCSDLKDEENRVTTDIHLHCEKWDQLLNERDWEPLTICAELPEFLQFVRQVQDFISCNSNNTADQE</sequence>
<dbReference type="InterPro" id="IPR004087">
    <property type="entry name" value="KH_dom"/>
</dbReference>
<dbReference type="OrthoDB" id="5975791at2759"/>
<dbReference type="InterPro" id="IPR036612">
    <property type="entry name" value="KH_dom_type_1_sf"/>
</dbReference>
<evidence type="ECO:0000259" key="3">
    <source>
        <dbReference type="SMART" id="SM00322"/>
    </source>
</evidence>
<dbReference type="GO" id="GO:0003723">
    <property type="term" value="F:RNA binding"/>
    <property type="evidence" value="ECO:0007669"/>
    <property type="project" value="UniProtKB-UniRule"/>
</dbReference>
<evidence type="ECO:0000313" key="4">
    <source>
        <dbReference type="EMBL" id="RMX57724.1"/>
    </source>
</evidence>
<comment type="caution">
    <text evidence="4">The sequence shown here is derived from an EMBL/GenBank/DDBJ whole genome shotgun (WGS) entry which is preliminary data.</text>
</comment>
<dbReference type="SMART" id="SM00322">
    <property type="entry name" value="KH"/>
    <property type="match status" value="2"/>
</dbReference>
<organism evidence="4 5">
    <name type="scientific">Pocillopora damicornis</name>
    <name type="common">Cauliflower coral</name>
    <name type="synonym">Millepora damicornis</name>
    <dbReference type="NCBI Taxonomy" id="46731"/>
    <lineage>
        <taxon>Eukaryota</taxon>
        <taxon>Metazoa</taxon>
        <taxon>Cnidaria</taxon>
        <taxon>Anthozoa</taxon>
        <taxon>Hexacorallia</taxon>
        <taxon>Scleractinia</taxon>
        <taxon>Astrocoeniina</taxon>
        <taxon>Pocilloporidae</taxon>
        <taxon>Pocillopora</taxon>
    </lineage>
</organism>